<dbReference type="PANTHER" id="PTHR12599">
    <property type="entry name" value="PTERIN-4-ALPHA-CARBINOLAMINE DEHYDRATASE"/>
    <property type="match status" value="1"/>
</dbReference>
<name>A0A1F4XYY9_9BACT</name>
<keyword evidence="3 4" id="KW-0456">Lyase</keyword>
<dbReference type="PANTHER" id="PTHR12599:SF0">
    <property type="entry name" value="PTERIN-4-ALPHA-CARBINOLAMINE DEHYDRATASE"/>
    <property type="match status" value="1"/>
</dbReference>
<dbReference type="STRING" id="1797245.A2949_02415"/>
<dbReference type="NCBIfam" id="NF002017">
    <property type="entry name" value="PRK00823.1-2"/>
    <property type="match status" value="1"/>
</dbReference>
<dbReference type="Pfam" id="PF01329">
    <property type="entry name" value="Pterin_4a"/>
    <property type="match status" value="1"/>
</dbReference>
<dbReference type="EMBL" id="MEWZ01000010">
    <property type="protein sequence ID" value="OGC86937.1"/>
    <property type="molecule type" value="Genomic_DNA"/>
</dbReference>
<reference evidence="5 6" key="1">
    <citation type="journal article" date="2016" name="Nat. Commun.">
        <title>Thousands of microbial genomes shed light on interconnected biogeochemical processes in an aquifer system.</title>
        <authorList>
            <person name="Anantharaman K."/>
            <person name="Brown C.T."/>
            <person name="Hug L.A."/>
            <person name="Sharon I."/>
            <person name="Castelle C.J."/>
            <person name="Probst A.J."/>
            <person name="Thomas B.C."/>
            <person name="Singh A."/>
            <person name="Wilkins M.J."/>
            <person name="Karaoz U."/>
            <person name="Brodie E.L."/>
            <person name="Williams K.H."/>
            <person name="Hubbard S.S."/>
            <person name="Banfield J.F."/>
        </authorList>
    </citation>
    <scope>NUCLEOTIDE SEQUENCE [LARGE SCALE GENOMIC DNA]</scope>
</reference>
<evidence type="ECO:0000313" key="6">
    <source>
        <dbReference type="Proteomes" id="UP000178585"/>
    </source>
</evidence>
<gene>
    <name evidence="5" type="ORF">A2949_02415</name>
</gene>
<comment type="caution">
    <text evidence="5">The sequence shown here is derived from an EMBL/GenBank/DDBJ whole genome shotgun (WGS) entry which is preliminary data.</text>
</comment>
<dbReference type="CDD" id="cd00913">
    <property type="entry name" value="PCD_DCoH_subfamily_a"/>
    <property type="match status" value="1"/>
</dbReference>
<evidence type="ECO:0000256" key="1">
    <source>
        <dbReference type="ARBA" id="ARBA00001554"/>
    </source>
</evidence>
<dbReference type="GO" id="GO:0006729">
    <property type="term" value="P:tetrahydrobiopterin biosynthetic process"/>
    <property type="evidence" value="ECO:0007669"/>
    <property type="project" value="InterPro"/>
</dbReference>
<proteinExistence type="inferred from homology"/>
<comment type="catalytic activity">
    <reaction evidence="1 4">
        <text>(4aS,6R)-4a-hydroxy-L-erythro-5,6,7,8-tetrahydrobiopterin = (6R)-L-erythro-6,7-dihydrobiopterin + H2O</text>
        <dbReference type="Rhea" id="RHEA:11920"/>
        <dbReference type="ChEBI" id="CHEBI:15377"/>
        <dbReference type="ChEBI" id="CHEBI:15642"/>
        <dbReference type="ChEBI" id="CHEBI:43120"/>
        <dbReference type="EC" id="4.2.1.96"/>
    </reaction>
</comment>
<dbReference type="InterPro" id="IPR001533">
    <property type="entry name" value="Pterin_deHydtase"/>
</dbReference>
<dbReference type="EC" id="4.2.1.96" evidence="4"/>
<evidence type="ECO:0000313" key="5">
    <source>
        <dbReference type="EMBL" id="OGC86937.1"/>
    </source>
</evidence>
<organism evidence="5 6">
    <name type="scientific">Candidatus Adlerbacteria bacterium RIFCSPLOWO2_01_FULL_54_21b</name>
    <dbReference type="NCBI Taxonomy" id="1797245"/>
    <lineage>
        <taxon>Bacteria</taxon>
        <taxon>Candidatus Adleribacteriota</taxon>
    </lineage>
</organism>
<evidence type="ECO:0000256" key="4">
    <source>
        <dbReference type="HAMAP-Rule" id="MF_00434"/>
    </source>
</evidence>
<dbReference type="Gene3D" id="3.30.1360.20">
    <property type="entry name" value="Transcriptional coactivator/pterin dehydratase"/>
    <property type="match status" value="1"/>
</dbReference>
<sequence>MTALKNRKCTPCEGGVAPLSEGEARTMMHELEPDWMLIDGGNMLARTLTFENFIKTMEYVNKVAKLAEQEGHHPDFSISYNTLSLELMTHSIDGLSENDFILASKIDEIE</sequence>
<protein>
    <recommendedName>
        <fullName evidence="4">Putative pterin-4-alpha-carbinolamine dehydratase</fullName>
        <shortName evidence="4">PHS</shortName>
        <ecNumber evidence="4">4.2.1.96</ecNumber>
    </recommendedName>
    <alternativeName>
        <fullName evidence="4">4-alpha-hydroxy-tetrahydropterin dehydratase</fullName>
    </alternativeName>
    <alternativeName>
        <fullName evidence="4">Pterin carbinolamine dehydratase</fullName>
        <shortName evidence="4">PCD</shortName>
    </alternativeName>
</protein>
<dbReference type="Proteomes" id="UP000178585">
    <property type="component" value="Unassembled WGS sequence"/>
</dbReference>
<comment type="similarity">
    <text evidence="2 4">Belongs to the pterin-4-alpha-carbinolamine dehydratase family.</text>
</comment>
<dbReference type="HAMAP" id="MF_00434">
    <property type="entry name" value="Pterin_4_alpha"/>
    <property type="match status" value="1"/>
</dbReference>
<evidence type="ECO:0000256" key="2">
    <source>
        <dbReference type="ARBA" id="ARBA00006472"/>
    </source>
</evidence>
<dbReference type="GO" id="GO:0008124">
    <property type="term" value="F:4-alpha-hydroxytetrahydrobiopterin dehydratase activity"/>
    <property type="evidence" value="ECO:0007669"/>
    <property type="project" value="UniProtKB-UniRule"/>
</dbReference>
<dbReference type="SUPFAM" id="SSF55248">
    <property type="entry name" value="PCD-like"/>
    <property type="match status" value="1"/>
</dbReference>
<accession>A0A1F4XYY9</accession>
<dbReference type="InterPro" id="IPR036428">
    <property type="entry name" value="PCD_sf"/>
</dbReference>
<dbReference type="AlphaFoldDB" id="A0A1F4XYY9"/>
<evidence type="ECO:0000256" key="3">
    <source>
        <dbReference type="ARBA" id="ARBA00023239"/>
    </source>
</evidence>